<evidence type="ECO:0000313" key="1">
    <source>
        <dbReference type="EMBL" id="MFC5862064.1"/>
    </source>
</evidence>
<gene>
    <name evidence="1" type="ORF">ACFPT7_07150</name>
</gene>
<protein>
    <submittedName>
        <fullName evidence="1">Uncharacterized protein</fullName>
    </submittedName>
</protein>
<keyword evidence="2" id="KW-1185">Reference proteome</keyword>
<dbReference type="Proteomes" id="UP001596091">
    <property type="component" value="Unassembled WGS sequence"/>
</dbReference>
<accession>A0ABW1EDL8</accession>
<dbReference type="EMBL" id="JBHSPH010000002">
    <property type="protein sequence ID" value="MFC5862064.1"/>
    <property type="molecule type" value="Genomic_DNA"/>
</dbReference>
<sequence>MSKDNPETPTFVEMVLALLEDRFPWLGNENEAVSGADAIEELNHLHQDLIERRDQARP</sequence>
<comment type="caution">
    <text evidence="1">The sequence shown here is derived from an EMBL/GenBank/DDBJ whole genome shotgun (WGS) entry which is preliminary data.</text>
</comment>
<proteinExistence type="predicted"/>
<name>A0ABW1EDL8_9BACT</name>
<organism evidence="1 2">
    <name type="scientific">Acidicapsa dinghuensis</name>
    <dbReference type="NCBI Taxonomy" id="2218256"/>
    <lineage>
        <taxon>Bacteria</taxon>
        <taxon>Pseudomonadati</taxon>
        <taxon>Acidobacteriota</taxon>
        <taxon>Terriglobia</taxon>
        <taxon>Terriglobales</taxon>
        <taxon>Acidobacteriaceae</taxon>
        <taxon>Acidicapsa</taxon>
    </lineage>
</organism>
<dbReference type="RefSeq" id="WP_263338114.1">
    <property type="nucleotide sequence ID" value="NZ_JAGSYH010000004.1"/>
</dbReference>
<evidence type="ECO:0000313" key="2">
    <source>
        <dbReference type="Proteomes" id="UP001596091"/>
    </source>
</evidence>
<reference evidence="2" key="1">
    <citation type="journal article" date="2019" name="Int. J. Syst. Evol. Microbiol.">
        <title>The Global Catalogue of Microorganisms (GCM) 10K type strain sequencing project: providing services to taxonomists for standard genome sequencing and annotation.</title>
        <authorList>
            <consortium name="The Broad Institute Genomics Platform"/>
            <consortium name="The Broad Institute Genome Sequencing Center for Infectious Disease"/>
            <person name="Wu L."/>
            <person name="Ma J."/>
        </authorList>
    </citation>
    <scope>NUCLEOTIDE SEQUENCE [LARGE SCALE GENOMIC DNA]</scope>
    <source>
        <strain evidence="2">JCM 4087</strain>
    </source>
</reference>